<dbReference type="InterPro" id="IPR018062">
    <property type="entry name" value="HTH_AraC-typ_CS"/>
</dbReference>
<reference evidence="6 7" key="1">
    <citation type="submission" date="2023-03" db="EMBL/GenBank/DDBJ databases">
        <title>Fodinicurvata sp. CAU 1616 isolated from sea sendiment.</title>
        <authorList>
            <person name="Kim W."/>
        </authorList>
    </citation>
    <scope>NUCLEOTIDE SEQUENCE [LARGE SCALE GENOMIC DNA]</scope>
    <source>
        <strain evidence="6 7">CAU 1616</strain>
    </source>
</reference>
<feature type="domain" description="HTH araC/xylS-type" evidence="5">
    <location>
        <begin position="173"/>
        <end position="271"/>
    </location>
</feature>
<dbReference type="PROSITE" id="PS00041">
    <property type="entry name" value="HTH_ARAC_FAMILY_1"/>
    <property type="match status" value="1"/>
</dbReference>
<dbReference type="RefSeq" id="WP_275819644.1">
    <property type="nucleotide sequence ID" value="NZ_JARHUD010000001.1"/>
</dbReference>
<dbReference type="SUPFAM" id="SSF46689">
    <property type="entry name" value="Homeodomain-like"/>
    <property type="match status" value="2"/>
</dbReference>
<evidence type="ECO:0000259" key="5">
    <source>
        <dbReference type="PROSITE" id="PS01124"/>
    </source>
</evidence>
<dbReference type="InterPro" id="IPR014710">
    <property type="entry name" value="RmlC-like_jellyroll"/>
</dbReference>
<keyword evidence="2" id="KW-0238">DNA-binding</keyword>
<dbReference type="InterPro" id="IPR018060">
    <property type="entry name" value="HTH_AraC"/>
</dbReference>
<dbReference type="InterPro" id="IPR050204">
    <property type="entry name" value="AraC_XylS_family_regulators"/>
</dbReference>
<dbReference type="Gene3D" id="2.60.120.10">
    <property type="entry name" value="Jelly Rolls"/>
    <property type="match status" value="1"/>
</dbReference>
<sequence>MSTALAVHHGPFGRVALYNLDRSMTLHAHREGHLIFHVQGPPGSIDIEGEQYPLEPGQGVAVSPWQPHNYCCLHPGKPSLYLTLYIKPFWFLDASRRASASLRFGRSPIDVTETINRLVFKIAGAMLEDADDSYVAGYLYGLTQESFDQSWQWIAEGASFTRCAPPVRDFRVRNAIKLMREKVSERVVLDRIARGAGLSRPHFYKLFRQQVGITPNMYLNTLRMENAIDRLVTSIDPVTDIGLDLGFSSQASFTRFFIANVGIAPSDYRRIVHFADAA</sequence>
<protein>
    <submittedName>
        <fullName evidence="6">AraC family transcriptional regulator</fullName>
    </submittedName>
</protein>
<evidence type="ECO:0000256" key="3">
    <source>
        <dbReference type="ARBA" id="ARBA00023159"/>
    </source>
</evidence>
<evidence type="ECO:0000256" key="4">
    <source>
        <dbReference type="ARBA" id="ARBA00023163"/>
    </source>
</evidence>
<comment type="caution">
    <text evidence="6">The sequence shown here is derived from an EMBL/GenBank/DDBJ whole genome shotgun (WGS) entry which is preliminary data.</text>
</comment>
<dbReference type="SMART" id="SM00342">
    <property type="entry name" value="HTH_ARAC"/>
    <property type="match status" value="1"/>
</dbReference>
<dbReference type="SUPFAM" id="SSF51215">
    <property type="entry name" value="Regulatory protein AraC"/>
    <property type="match status" value="1"/>
</dbReference>
<keyword evidence="7" id="KW-1185">Reference proteome</keyword>
<dbReference type="Pfam" id="PF12833">
    <property type="entry name" value="HTH_18"/>
    <property type="match status" value="1"/>
</dbReference>
<dbReference type="PANTHER" id="PTHR46796:SF2">
    <property type="entry name" value="TRANSCRIPTIONAL REGULATORY PROTEIN"/>
    <property type="match status" value="1"/>
</dbReference>
<dbReference type="Pfam" id="PF02311">
    <property type="entry name" value="AraC_binding"/>
    <property type="match status" value="1"/>
</dbReference>
<dbReference type="InterPro" id="IPR003313">
    <property type="entry name" value="AraC-bd"/>
</dbReference>
<evidence type="ECO:0000256" key="1">
    <source>
        <dbReference type="ARBA" id="ARBA00023015"/>
    </source>
</evidence>
<dbReference type="Proteomes" id="UP001215503">
    <property type="component" value="Unassembled WGS sequence"/>
</dbReference>
<dbReference type="InterPro" id="IPR009057">
    <property type="entry name" value="Homeodomain-like_sf"/>
</dbReference>
<dbReference type="PROSITE" id="PS01124">
    <property type="entry name" value="HTH_ARAC_FAMILY_2"/>
    <property type="match status" value="1"/>
</dbReference>
<keyword evidence="4" id="KW-0804">Transcription</keyword>
<dbReference type="Gene3D" id="1.10.10.60">
    <property type="entry name" value="Homeodomain-like"/>
    <property type="match status" value="2"/>
</dbReference>
<keyword evidence="3" id="KW-0010">Activator</keyword>
<accession>A0ABT5YIQ8</accession>
<dbReference type="PRINTS" id="PR00032">
    <property type="entry name" value="HTHARAC"/>
</dbReference>
<proteinExistence type="predicted"/>
<organism evidence="6 7">
    <name type="scientific">Aquibaculum arenosum</name>
    <dbReference type="NCBI Taxonomy" id="3032591"/>
    <lineage>
        <taxon>Bacteria</taxon>
        <taxon>Pseudomonadati</taxon>
        <taxon>Pseudomonadota</taxon>
        <taxon>Alphaproteobacteria</taxon>
        <taxon>Rhodospirillales</taxon>
        <taxon>Rhodovibrionaceae</taxon>
        <taxon>Aquibaculum</taxon>
    </lineage>
</organism>
<dbReference type="PANTHER" id="PTHR46796">
    <property type="entry name" value="HTH-TYPE TRANSCRIPTIONAL ACTIVATOR RHAS-RELATED"/>
    <property type="match status" value="1"/>
</dbReference>
<gene>
    <name evidence="6" type="ORF">P2G67_02385</name>
</gene>
<keyword evidence="1" id="KW-0805">Transcription regulation</keyword>
<dbReference type="EMBL" id="JARHUD010000001">
    <property type="protein sequence ID" value="MDF2094821.1"/>
    <property type="molecule type" value="Genomic_DNA"/>
</dbReference>
<evidence type="ECO:0000313" key="6">
    <source>
        <dbReference type="EMBL" id="MDF2094821.1"/>
    </source>
</evidence>
<evidence type="ECO:0000313" key="7">
    <source>
        <dbReference type="Proteomes" id="UP001215503"/>
    </source>
</evidence>
<dbReference type="InterPro" id="IPR037923">
    <property type="entry name" value="HTH-like"/>
</dbReference>
<dbReference type="InterPro" id="IPR020449">
    <property type="entry name" value="Tscrpt_reg_AraC-type_HTH"/>
</dbReference>
<name>A0ABT5YIQ8_9PROT</name>
<evidence type="ECO:0000256" key="2">
    <source>
        <dbReference type="ARBA" id="ARBA00023125"/>
    </source>
</evidence>